<evidence type="ECO:0000256" key="1">
    <source>
        <dbReference type="ARBA" id="ARBA00022679"/>
    </source>
</evidence>
<dbReference type="CDD" id="cd04301">
    <property type="entry name" value="NAT_SF"/>
    <property type="match status" value="1"/>
</dbReference>
<keyword evidence="1 4" id="KW-0808">Transferase</keyword>
<organism evidence="4 5">
    <name type="scientific">Neobacillus rhizosphaerae</name>
    <dbReference type="NCBI Taxonomy" id="2880965"/>
    <lineage>
        <taxon>Bacteria</taxon>
        <taxon>Bacillati</taxon>
        <taxon>Bacillota</taxon>
        <taxon>Bacilli</taxon>
        <taxon>Bacillales</taxon>
        <taxon>Bacillaceae</taxon>
        <taxon>Neobacillus</taxon>
    </lineage>
</organism>
<protein>
    <submittedName>
        <fullName evidence="4">Phosphinothricin acetyltransferase YwnH</fullName>
        <ecNumber evidence="4">2.3.1.183</ecNumber>
    </submittedName>
</protein>
<dbReference type="PANTHER" id="PTHR43072:SF23">
    <property type="entry name" value="UPF0039 PROTEIN C11D3.02C"/>
    <property type="match status" value="1"/>
</dbReference>
<dbReference type="PROSITE" id="PS51186">
    <property type="entry name" value="GNAT"/>
    <property type="match status" value="1"/>
</dbReference>
<dbReference type="Gene3D" id="3.40.630.30">
    <property type="match status" value="1"/>
</dbReference>
<reference evidence="4" key="1">
    <citation type="submission" date="2022-04" db="EMBL/GenBank/DDBJ databases">
        <authorList>
            <person name="Criscuolo A."/>
        </authorList>
    </citation>
    <scope>NUCLEOTIDE SEQUENCE</scope>
    <source>
        <strain evidence="4">CIP111895</strain>
    </source>
</reference>
<sequence>MFETFTIRNAKLTDLSVIIDIYNTTISSRMVTADLEPITVDSRVQWFNEHSPKFRPLWIVESQGEVCAWVSFQSFYGRPAYNATAEISIYIHPDFRGRKLGKFLIQKAIEACPELQIKTLLGFIFALNEPSIKLFSGFGFETWAYLPKVAELDGVERDLLILGKRLPS</sequence>
<dbReference type="GO" id="GO:0102971">
    <property type="term" value="F:phosphinothricin N-acetyltransferase activity"/>
    <property type="evidence" value="ECO:0007669"/>
    <property type="project" value="UniProtKB-EC"/>
</dbReference>
<dbReference type="PANTHER" id="PTHR43072">
    <property type="entry name" value="N-ACETYLTRANSFERASE"/>
    <property type="match status" value="1"/>
</dbReference>
<dbReference type="Pfam" id="PF00583">
    <property type="entry name" value="Acetyltransf_1"/>
    <property type="match status" value="1"/>
</dbReference>
<gene>
    <name evidence="4" type="primary">ywnH</name>
    <name evidence="4" type="ORF">BACCIP111895_00076</name>
</gene>
<feature type="domain" description="N-acetyltransferase" evidence="3">
    <location>
        <begin position="5"/>
        <end position="167"/>
    </location>
</feature>
<dbReference type="SUPFAM" id="SSF55729">
    <property type="entry name" value="Acyl-CoA N-acyltransferases (Nat)"/>
    <property type="match status" value="1"/>
</dbReference>
<dbReference type="InterPro" id="IPR000182">
    <property type="entry name" value="GNAT_dom"/>
</dbReference>
<evidence type="ECO:0000259" key="3">
    <source>
        <dbReference type="PROSITE" id="PS51186"/>
    </source>
</evidence>
<keyword evidence="5" id="KW-1185">Reference proteome</keyword>
<dbReference type="RefSeq" id="WP_248733309.1">
    <property type="nucleotide sequence ID" value="NZ_CALBWS010000001.1"/>
</dbReference>
<accession>A0ABM9EK50</accession>
<keyword evidence="2 4" id="KW-0012">Acyltransferase</keyword>
<proteinExistence type="predicted"/>
<evidence type="ECO:0000313" key="5">
    <source>
        <dbReference type="Proteomes" id="UP000838308"/>
    </source>
</evidence>
<dbReference type="EMBL" id="CALBWS010000001">
    <property type="protein sequence ID" value="CAH2712943.1"/>
    <property type="molecule type" value="Genomic_DNA"/>
</dbReference>
<name>A0ABM9EK50_9BACI</name>
<dbReference type="InterPro" id="IPR016181">
    <property type="entry name" value="Acyl_CoA_acyltransferase"/>
</dbReference>
<dbReference type="EC" id="2.3.1.183" evidence="4"/>
<comment type="caution">
    <text evidence="4">The sequence shown here is derived from an EMBL/GenBank/DDBJ whole genome shotgun (WGS) entry which is preliminary data.</text>
</comment>
<evidence type="ECO:0000313" key="4">
    <source>
        <dbReference type="EMBL" id="CAH2712943.1"/>
    </source>
</evidence>
<dbReference type="Proteomes" id="UP000838308">
    <property type="component" value="Unassembled WGS sequence"/>
</dbReference>
<evidence type="ECO:0000256" key="2">
    <source>
        <dbReference type="ARBA" id="ARBA00023315"/>
    </source>
</evidence>